<keyword evidence="4 5" id="KW-0807">Transducer</keyword>
<reference evidence="7 8" key="1">
    <citation type="submission" date="2019-03" db="EMBL/GenBank/DDBJ databases">
        <title>Genomic Encyclopedia of Type Strains, Phase IV (KMG-IV): sequencing the most valuable type-strain genomes for metagenomic binning, comparative biology and taxonomic classification.</title>
        <authorList>
            <person name="Goeker M."/>
        </authorList>
    </citation>
    <scope>NUCLEOTIDE SEQUENCE [LARGE SCALE GENOMIC DNA]</scope>
    <source>
        <strain evidence="7 8">DSM 23802</strain>
    </source>
</reference>
<dbReference type="AlphaFoldDB" id="A0A4R3K900"/>
<dbReference type="EMBL" id="SMAB01000021">
    <property type="protein sequence ID" value="TCS79407.1"/>
    <property type="molecule type" value="Genomic_DNA"/>
</dbReference>
<dbReference type="GO" id="GO:0046872">
    <property type="term" value="F:metal ion binding"/>
    <property type="evidence" value="ECO:0007669"/>
    <property type="project" value="UniProtKB-KW"/>
</dbReference>
<sequence>MFGRSVKNTTISDRPWKNNSVRLDCKEESVVRKLQLLNISEETLKIMREQKQLFEENVDRIVKSFYDKIYAIQHLKNIIDKHSTIERLMLTQKRYLLSLTDGVIDQNYVENRRIIGKVHDRIRLQPEWFFGAYQVMYRSIFPLLVKKYENYPDLAEVLLAFTNLTTFDIQLVEETYIESYTSKMLQMDEIHKIEQELTATGHTMVANAEETSSSVQEMANVSIGIAEASSLATDHAKKVQEVAQQGAETVYLTQEKMNDIVNKMTELQNKAQEIHAGSEKIGEIISLIHGIAKQTNILALNASIESARAGEHGRGFAVVANEVKNLAGRTQKALEDITNLILLSQQSVQAMLEVVASTNETVLLGNQQMQKLQEELKEMVTGIDSNLQQISTINQQVEQFTAMSEELASASQEVAELAGNLNDLSESLAKKIQDTEHNRVEPIQWTANLEVGVPEIDRQHKELVDRLNRFIIAFNNGEEKEEVGNLLKFLENYIIEHFQDEEALQRKYNYPDYDQHKKIHDQFIKTVQNYREQFDKEGVNTGFVIKMQKTLMDWLLNHISKVDSLVGHYIRDVRGK</sequence>
<dbReference type="GO" id="GO:0016020">
    <property type="term" value="C:membrane"/>
    <property type="evidence" value="ECO:0007669"/>
    <property type="project" value="InterPro"/>
</dbReference>
<comment type="similarity">
    <text evidence="1">Belongs to the hemerythrin family.</text>
</comment>
<evidence type="ECO:0000256" key="5">
    <source>
        <dbReference type="PROSITE-ProRule" id="PRU00284"/>
    </source>
</evidence>
<evidence type="ECO:0000313" key="8">
    <source>
        <dbReference type="Proteomes" id="UP000295788"/>
    </source>
</evidence>
<evidence type="ECO:0000259" key="6">
    <source>
        <dbReference type="PROSITE" id="PS50111"/>
    </source>
</evidence>
<evidence type="ECO:0000256" key="3">
    <source>
        <dbReference type="ARBA" id="ARBA00023004"/>
    </source>
</evidence>
<dbReference type="InterPro" id="IPR012292">
    <property type="entry name" value="Globin/Proto"/>
</dbReference>
<dbReference type="GO" id="GO:0020037">
    <property type="term" value="F:heme binding"/>
    <property type="evidence" value="ECO:0007669"/>
    <property type="project" value="InterPro"/>
</dbReference>
<evidence type="ECO:0000256" key="4">
    <source>
        <dbReference type="ARBA" id="ARBA00023224"/>
    </source>
</evidence>
<feature type="domain" description="Methyl-accepting transducer" evidence="6">
    <location>
        <begin position="179"/>
        <end position="415"/>
    </location>
</feature>
<dbReference type="InterPro" id="IPR035938">
    <property type="entry name" value="Hemerythrin-like_sf"/>
</dbReference>
<gene>
    <name evidence="7" type="ORF">EDD72_12132</name>
</gene>
<dbReference type="NCBIfam" id="TIGR02481">
    <property type="entry name" value="hemeryth_dom"/>
    <property type="match status" value="1"/>
</dbReference>
<dbReference type="CDD" id="cd01068">
    <property type="entry name" value="globin_sensor"/>
    <property type="match status" value="1"/>
</dbReference>
<dbReference type="Pfam" id="PF01814">
    <property type="entry name" value="Hemerythrin"/>
    <property type="match status" value="1"/>
</dbReference>
<protein>
    <submittedName>
        <fullName evidence="7">Hemerythrin</fullName>
    </submittedName>
</protein>
<dbReference type="InterPro" id="IPR004089">
    <property type="entry name" value="MCPsignal_dom"/>
</dbReference>
<dbReference type="Pfam" id="PF11563">
    <property type="entry name" value="Protoglobin"/>
    <property type="match status" value="1"/>
</dbReference>
<dbReference type="CDD" id="cd12107">
    <property type="entry name" value="Hemerythrin"/>
    <property type="match status" value="1"/>
</dbReference>
<dbReference type="SUPFAM" id="SSF46458">
    <property type="entry name" value="Globin-like"/>
    <property type="match status" value="1"/>
</dbReference>
<dbReference type="Pfam" id="PF00015">
    <property type="entry name" value="MCPsignal"/>
    <property type="match status" value="1"/>
</dbReference>
<dbReference type="Gene3D" id="1.10.287.950">
    <property type="entry name" value="Methyl-accepting chemotaxis protein"/>
    <property type="match status" value="1"/>
</dbReference>
<dbReference type="RefSeq" id="WP_132770193.1">
    <property type="nucleotide sequence ID" value="NZ_SMAB01000021.1"/>
</dbReference>
<dbReference type="OrthoDB" id="266313at2"/>
<evidence type="ECO:0000256" key="2">
    <source>
        <dbReference type="ARBA" id="ARBA00022723"/>
    </source>
</evidence>
<dbReference type="Proteomes" id="UP000295788">
    <property type="component" value="Unassembled WGS sequence"/>
</dbReference>
<dbReference type="PROSITE" id="PS50111">
    <property type="entry name" value="CHEMOTAXIS_TRANSDUC_2"/>
    <property type="match status" value="1"/>
</dbReference>
<keyword evidence="2" id="KW-0479">Metal-binding</keyword>
<keyword evidence="8" id="KW-1185">Reference proteome</keyword>
<name>A0A4R3K900_9BACI</name>
<dbReference type="InterPro" id="IPR009050">
    <property type="entry name" value="Globin-like_sf"/>
</dbReference>
<dbReference type="PANTHER" id="PTHR32089:SF112">
    <property type="entry name" value="LYSOZYME-LIKE PROTEIN-RELATED"/>
    <property type="match status" value="1"/>
</dbReference>
<dbReference type="SUPFAM" id="SSF58104">
    <property type="entry name" value="Methyl-accepting chemotaxis protein (MCP) signaling domain"/>
    <property type="match status" value="1"/>
</dbReference>
<dbReference type="InterPro" id="IPR044398">
    <property type="entry name" value="Globin-sensor_dom"/>
</dbReference>
<evidence type="ECO:0000256" key="1">
    <source>
        <dbReference type="ARBA" id="ARBA00010587"/>
    </source>
</evidence>
<dbReference type="InterPro" id="IPR039379">
    <property type="entry name" value="Protoglobin_sensor_dom"/>
</dbReference>
<dbReference type="NCBIfam" id="NF033749">
    <property type="entry name" value="bact_hemeryth"/>
    <property type="match status" value="1"/>
</dbReference>
<dbReference type="GO" id="GO:0019825">
    <property type="term" value="F:oxygen binding"/>
    <property type="evidence" value="ECO:0007669"/>
    <property type="project" value="InterPro"/>
</dbReference>
<dbReference type="CDD" id="cd11386">
    <property type="entry name" value="MCP_signal"/>
    <property type="match status" value="1"/>
</dbReference>
<proteinExistence type="inferred from homology"/>
<evidence type="ECO:0000313" key="7">
    <source>
        <dbReference type="EMBL" id="TCS79407.1"/>
    </source>
</evidence>
<comment type="caution">
    <text evidence="7">The sequence shown here is derived from an EMBL/GenBank/DDBJ whole genome shotgun (WGS) entry which is preliminary data.</text>
</comment>
<dbReference type="SUPFAM" id="SSF47188">
    <property type="entry name" value="Hemerythrin-like"/>
    <property type="match status" value="1"/>
</dbReference>
<accession>A0A4R3K900</accession>
<dbReference type="PANTHER" id="PTHR32089">
    <property type="entry name" value="METHYL-ACCEPTING CHEMOTAXIS PROTEIN MCPB"/>
    <property type="match status" value="1"/>
</dbReference>
<organism evidence="7 8">
    <name type="scientific">Tepidibacillus fermentans</name>
    <dbReference type="NCBI Taxonomy" id="1281767"/>
    <lineage>
        <taxon>Bacteria</taxon>
        <taxon>Bacillati</taxon>
        <taxon>Bacillota</taxon>
        <taxon>Bacilli</taxon>
        <taxon>Bacillales</taxon>
        <taxon>Bacillaceae</taxon>
        <taxon>Tepidibacillus</taxon>
    </lineage>
</organism>
<dbReference type="SMART" id="SM00283">
    <property type="entry name" value="MA"/>
    <property type="match status" value="1"/>
</dbReference>
<keyword evidence="3" id="KW-0408">Iron</keyword>
<dbReference type="Gene3D" id="1.20.120.50">
    <property type="entry name" value="Hemerythrin-like"/>
    <property type="match status" value="1"/>
</dbReference>
<dbReference type="InterPro" id="IPR012312">
    <property type="entry name" value="Hemerythrin-like"/>
</dbReference>
<dbReference type="InterPro" id="IPR012827">
    <property type="entry name" value="Hemerythrin_metal-bd"/>
</dbReference>
<dbReference type="Gene3D" id="1.10.490.10">
    <property type="entry name" value="Globins"/>
    <property type="match status" value="1"/>
</dbReference>
<dbReference type="GO" id="GO:0007165">
    <property type="term" value="P:signal transduction"/>
    <property type="evidence" value="ECO:0007669"/>
    <property type="project" value="UniProtKB-KW"/>
</dbReference>